<evidence type="ECO:0000256" key="3">
    <source>
        <dbReference type="ARBA" id="ARBA00023157"/>
    </source>
</evidence>
<feature type="disulfide bond" evidence="5">
    <location>
        <begin position="65"/>
        <end position="126"/>
    </location>
</feature>
<sequence length="208" mass="23253">MTSQDHFQLIFLTLFVLNFLSPKGTTLRLVNGRHSCEGRIEIYYKGHWGTVCDDFWDLPDVQVVCRQLGCGQAISALGSAYFGQGSGKILLDDVQCRGYESSLWHCNHRGWKKHNCGHQEDAGVVCSGVVRFFSSKYFSYELHQVYMYQVLGMQTLSSSDNISLNQDIWHKVEPDICLIPHIFVLVLAAAWRCPTAAAGARCATTPGA</sequence>
<dbReference type="Pfam" id="PF00530">
    <property type="entry name" value="SRCR"/>
    <property type="match status" value="1"/>
</dbReference>
<feature type="chain" id="PRO_5034826830" description="SRCR domain-containing protein" evidence="6">
    <location>
        <begin position="27"/>
        <end position="208"/>
    </location>
</feature>
<evidence type="ECO:0000256" key="4">
    <source>
        <dbReference type="ARBA" id="ARBA00023180"/>
    </source>
</evidence>
<organism evidence="8 9">
    <name type="scientific">Apteryx owenii</name>
    <name type="common">Little spotted kiwi</name>
    <dbReference type="NCBI Taxonomy" id="8824"/>
    <lineage>
        <taxon>Eukaryota</taxon>
        <taxon>Metazoa</taxon>
        <taxon>Chordata</taxon>
        <taxon>Craniata</taxon>
        <taxon>Vertebrata</taxon>
        <taxon>Euteleostomi</taxon>
        <taxon>Archelosauria</taxon>
        <taxon>Archosauria</taxon>
        <taxon>Dinosauria</taxon>
        <taxon>Saurischia</taxon>
        <taxon>Theropoda</taxon>
        <taxon>Coelurosauria</taxon>
        <taxon>Aves</taxon>
        <taxon>Palaeognathae</taxon>
        <taxon>Apterygiformes</taxon>
        <taxon>Apterygidae</taxon>
        <taxon>Apteryx</taxon>
    </lineage>
</organism>
<evidence type="ECO:0000259" key="7">
    <source>
        <dbReference type="PROSITE" id="PS50287"/>
    </source>
</evidence>
<accession>A0A8B9SG29</accession>
<keyword evidence="9" id="KW-1185">Reference proteome</keyword>
<dbReference type="Proteomes" id="UP000694424">
    <property type="component" value="Unplaced"/>
</dbReference>
<evidence type="ECO:0000256" key="1">
    <source>
        <dbReference type="ARBA" id="ARBA00022729"/>
    </source>
</evidence>
<evidence type="ECO:0000256" key="2">
    <source>
        <dbReference type="ARBA" id="ARBA00022737"/>
    </source>
</evidence>
<evidence type="ECO:0000313" key="8">
    <source>
        <dbReference type="Ensembl" id="ENSAOWP00000028790.1"/>
    </source>
</evidence>
<dbReference type="InterPro" id="IPR036772">
    <property type="entry name" value="SRCR-like_dom_sf"/>
</dbReference>
<name>A0A8B9SG29_APTOW</name>
<protein>
    <recommendedName>
        <fullName evidence="7">SRCR domain-containing protein</fullName>
    </recommendedName>
</protein>
<dbReference type="AlphaFoldDB" id="A0A8B9SG29"/>
<dbReference type="PROSITE" id="PS00420">
    <property type="entry name" value="SRCR_1"/>
    <property type="match status" value="1"/>
</dbReference>
<dbReference type="PRINTS" id="PR00258">
    <property type="entry name" value="SPERACTRCPTR"/>
</dbReference>
<dbReference type="SUPFAM" id="SSF56487">
    <property type="entry name" value="SRCR-like"/>
    <property type="match status" value="1"/>
</dbReference>
<dbReference type="GO" id="GO:0004252">
    <property type="term" value="F:serine-type endopeptidase activity"/>
    <property type="evidence" value="ECO:0007669"/>
    <property type="project" value="TreeGrafter"/>
</dbReference>
<keyword evidence="3 5" id="KW-1015">Disulfide bond</keyword>
<evidence type="ECO:0000256" key="6">
    <source>
        <dbReference type="SAM" id="SignalP"/>
    </source>
</evidence>
<keyword evidence="1 6" id="KW-0732">Signal</keyword>
<dbReference type="FunFam" id="3.10.250.10:FF:000003">
    <property type="entry name" value="Deleted in malignant brain tumors 1"/>
    <property type="match status" value="1"/>
</dbReference>
<dbReference type="PROSITE" id="PS50287">
    <property type="entry name" value="SRCR_2"/>
    <property type="match status" value="1"/>
</dbReference>
<dbReference type="PANTHER" id="PTHR48071">
    <property type="entry name" value="SRCR DOMAIN-CONTAINING PROTEIN"/>
    <property type="match status" value="1"/>
</dbReference>
<proteinExistence type="predicted"/>
<keyword evidence="4" id="KW-0325">Glycoprotein</keyword>
<dbReference type="Ensembl" id="ENSAOWT00000032607.1">
    <property type="protein sequence ID" value="ENSAOWP00000028790.1"/>
    <property type="gene ID" value="ENSAOWG00000019393.1"/>
</dbReference>
<feature type="signal peptide" evidence="6">
    <location>
        <begin position="1"/>
        <end position="26"/>
    </location>
</feature>
<dbReference type="InterPro" id="IPR001190">
    <property type="entry name" value="SRCR"/>
</dbReference>
<reference evidence="8" key="2">
    <citation type="submission" date="2025-09" db="UniProtKB">
        <authorList>
            <consortium name="Ensembl"/>
        </authorList>
    </citation>
    <scope>IDENTIFICATION</scope>
</reference>
<dbReference type="GO" id="GO:0005886">
    <property type="term" value="C:plasma membrane"/>
    <property type="evidence" value="ECO:0007669"/>
    <property type="project" value="TreeGrafter"/>
</dbReference>
<evidence type="ECO:0000313" key="9">
    <source>
        <dbReference type="Proteomes" id="UP000694424"/>
    </source>
</evidence>
<dbReference type="PANTHER" id="PTHR48071:SF24">
    <property type="entry name" value="DELETED IN MALIGNANT BRAIN TUMORS 1 PROTEIN-LIKE"/>
    <property type="match status" value="1"/>
</dbReference>
<feature type="domain" description="SRCR" evidence="7">
    <location>
        <begin position="27"/>
        <end position="127"/>
    </location>
</feature>
<feature type="disulfide bond" evidence="5">
    <location>
        <begin position="96"/>
        <end position="106"/>
    </location>
</feature>
<keyword evidence="2" id="KW-0677">Repeat</keyword>
<dbReference type="SMART" id="SM00202">
    <property type="entry name" value="SR"/>
    <property type="match status" value="1"/>
</dbReference>
<dbReference type="Gene3D" id="3.10.250.10">
    <property type="entry name" value="SRCR-like domain"/>
    <property type="match status" value="1"/>
</dbReference>
<feature type="disulfide bond" evidence="5">
    <location>
        <begin position="52"/>
        <end position="116"/>
    </location>
</feature>
<evidence type="ECO:0000256" key="5">
    <source>
        <dbReference type="PROSITE-ProRule" id="PRU00196"/>
    </source>
</evidence>
<dbReference type="GO" id="GO:0031638">
    <property type="term" value="P:zymogen activation"/>
    <property type="evidence" value="ECO:0007669"/>
    <property type="project" value="TreeGrafter"/>
</dbReference>
<reference evidence="8" key="1">
    <citation type="submission" date="2025-08" db="UniProtKB">
        <authorList>
            <consortium name="Ensembl"/>
        </authorList>
    </citation>
    <scope>IDENTIFICATION</scope>
</reference>